<dbReference type="EMBL" id="VSRR010017971">
    <property type="protein sequence ID" value="MPC60859.1"/>
    <property type="molecule type" value="Genomic_DNA"/>
</dbReference>
<name>A0A5B7GT82_PORTR</name>
<sequence length="121" mass="13608">MRGFVGLRWVGLAHPLGNRCPSYTRTVDRIRTRVLEDPSDPKACMVPLYHGDPLLFILFPNPNQRKKGRQAVHALLYRLADFPCPGIPFRFHPTSTSSSTSTSTAFEFSYLNLSIAAPFEV</sequence>
<comment type="caution">
    <text evidence="1">The sequence shown here is derived from an EMBL/GenBank/DDBJ whole genome shotgun (WGS) entry which is preliminary data.</text>
</comment>
<dbReference type="Proteomes" id="UP000324222">
    <property type="component" value="Unassembled WGS sequence"/>
</dbReference>
<dbReference type="AlphaFoldDB" id="A0A5B7GT82"/>
<reference evidence="1 2" key="1">
    <citation type="submission" date="2019-05" db="EMBL/GenBank/DDBJ databases">
        <title>Another draft genome of Portunus trituberculatus and its Hox gene families provides insights of decapod evolution.</title>
        <authorList>
            <person name="Jeong J.-H."/>
            <person name="Song I."/>
            <person name="Kim S."/>
            <person name="Choi T."/>
            <person name="Kim D."/>
            <person name="Ryu S."/>
            <person name="Kim W."/>
        </authorList>
    </citation>
    <scope>NUCLEOTIDE SEQUENCE [LARGE SCALE GENOMIC DNA]</scope>
    <source>
        <tissue evidence="1">Muscle</tissue>
    </source>
</reference>
<gene>
    <name evidence="1" type="ORF">E2C01_054918</name>
</gene>
<proteinExistence type="predicted"/>
<protein>
    <submittedName>
        <fullName evidence="1">Uncharacterized protein</fullName>
    </submittedName>
</protein>
<keyword evidence="2" id="KW-1185">Reference proteome</keyword>
<evidence type="ECO:0000313" key="2">
    <source>
        <dbReference type="Proteomes" id="UP000324222"/>
    </source>
</evidence>
<accession>A0A5B7GT82</accession>
<organism evidence="1 2">
    <name type="scientific">Portunus trituberculatus</name>
    <name type="common">Swimming crab</name>
    <name type="synonym">Neptunus trituberculatus</name>
    <dbReference type="NCBI Taxonomy" id="210409"/>
    <lineage>
        <taxon>Eukaryota</taxon>
        <taxon>Metazoa</taxon>
        <taxon>Ecdysozoa</taxon>
        <taxon>Arthropoda</taxon>
        <taxon>Crustacea</taxon>
        <taxon>Multicrustacea</taxon>
        <taxon>Malacostraca</taxon>
        <taxon>Eumalacostraca</taxon>
        <taxon>Eucarida</taxon>
        <taxon>Decapoda</taxon>
        <taxon>Pleocyemata</taxon>
        <taxon>Brachyura</taxon>
        <taxon>Eubrachyura</taxon>
        <taxon>Portunoidea</taxon>
        <taxon>Portunidae</taxon>
        <taxon>Portuninae</taxon>
        <taxon>Portunus</taxon>
    </lineage>
</organism>
<evidence type="ECO:0000313" key="1">
    <source>
        <dbReference type="EMBL" id="MPC60859.1"/>
    </source>
</evidence>